<dbReference type="Gene3D" id="2.160.20.10">
    <property type="entry name" value="Single-stranded right-handed beta-helix, Pectin lyase-like"/>
    <property type="match status" value="1"/>
</dbReference>
<comment type="similarity">
    <text evidence="1">Belongs to the pectinesterase family.</text>
</comment>
<dbReference type="EMBL" id="CP095071">
    <property type="protein sequence ID" value="UOQ87158.1"/>
    <property type="molecule type" value="Genomic_DNA"/>
</dbReference>
<reference evidence="7 8" key="1">
    <citation type="submission" date="2022-04" db="EMBL/GenBank/DDBJ databases">
        <title>Gracilibacillus sp. isolated from saltern.</title>
        <authorList>
            <person name="Won M."/>
            <person name="Lee C.-M."/>
            <person name="Woen H.-Y."/>
            <person name="Kwon S.-W."/>
        </authorList>
    </citation>
    <scope>NUCLEOTIDE SEQUENCE [LARGE SCALE GENOMIC DNA]</scope>
    <source>
        <strain evidence="7 8">SSPM10-3</strain>
    </source>
</reference>
<name>A0ABY4GRY6_9BACI</name>
<evidence type="ECO:0000256" key="5">
    <source>
        <dbReference type="RuleBase" id="RU000589"/>
    </source>
</evidence>
<dbReference type="RefSeq" id="WP_244747599.1">
    <property type="nucleotide sequence ID" value="NZ_CP095071.1"/>
</dbReference>
<keyword evidence="3 5" id="KW-0063">Aspartyl esterase</keyword>
<organism evidence="7 8">
    <name type="scientific">Gracilibacillus salinarum</name>
    <dbReference type="NCBI Taxonomy" id="2932255"/>
    <lineage>
        <taxon>Bacteria</taxon>
        <taxon>Bacillati</taxon>
        <taxon>Bacillota</taxon>
        <taxon>Bacilli</taxon>
        <taxon>Bacillales</taxon>
        <taxon>Bacillaceae</taxon>
        <taxon>Gracilibacillus</taxon>
    </lineage>
</organism>
<dbReference type="Pfam" id="PF01095">
    <property type="entry name" value="Pectinesterase"/>
    <property type="match status" value="1"/>
</dbReference>
<proteinExistence type="inferred from homology"/>
<feature type="active site" evidence="4">
    <location>
        <position position="188"/>
    </location>
</feature>
<dbReference type="EC" id="3.1.1.11" evidence="5"/>
<dbReference type="PROSITE" id="PS00503">
    <property type="entry name" value="PECTINESTERASE_2"/>
    <property type="match status" value="1"/>
</dbReference>
<dbReference type="InterPro" id="IPR011050">
    <property type="entry name" value="Pectin_lyase_fold/virulence"/>
</dbReference>
<dbReference type="InterPro" id="IPR033131">
    <property type="entry name" value="Pectinesterase_Asp_AS"/>
</dbReference>
<comment type="catalytic activity">
    <reaction evidence="5">
        <text>[(1-&gt;4)-alpha-D-galacturonosyl methyl ester](n) + n H2O = [(1-&gt;4)-alpha-D-galacturonosyl](n) + n methanol + n H(+)</text>
        <dbReference type="Rhea" id="RHEA:22380"/>
        <dbReference type="Rhea" id="RHEA-COMP:14570"/>
        <dbReference type="Rhea" id="RHEA-COMP:14573"/>
        <dbReference type="ChEBI" id="CHEBI:15377"/>
        <dbReference type="ChEBI" id="CHEBI:15378"/>
        <dbReference type="ChEBI" id="CHEBI:17790"/>
        <dbReference type="ChEBI" id="CHEBI:140522"/>
        <dbReference type="ChEBI" id="CHEBI:140523"/>
        <dbReference type="EC" id="3.1.1.11"/>
    </reaction>
</comment>
<keyword evidence="8" id="KW-1185">Reference proteome</keyword>
<dbReference type="PANTHER" id="PTHR31321:SF57">
    <property type="entry name" value="PECTINESTERASE 53-RELATED"/>
    <property type="match status" value="1"/>
</dbReference>
<dbReference type="SUPFAM" id="SSF51126">
    <property type="entry name" value="Pectin lyase-like"/>
    <property type="match status" value="1"/>
</dbReference>
<keyword evidence="2 5" id="KW-0378">Hydrolase</keyword>
<dbReference type="PANTHER" id="PTHR31321">
    <property type="entry name" value="ACYL-COA THIOESTER HYDROLASE YBHC-RELATED"/>
    <property type="match status" value="1"/>
</dbReference>
<evidence type="ECO:0000313" key="8">
    <source>
        <dbReference type="Proteomes" id="UP000831537"/>
    </source>
</evidence>
<gene>
    <name evidence="7" type="ORF">MUN87_09865</name>
</gene>
<evidence type="ECO:0000256" key="1">
    <source>
        <dbReference type="ARBA" id="ARBA00008891"/>
    </source>
</evidence>
<evidence type="ECO:0000259" key="6">
    <source>
        <dbReference type="Pfam" id="PF01095"/>
    </source>
</evidence>
<evidence type="ECO:0000256" key="4">
    <source>
        <dbReference type="PROSITE-ProRule" id="PRU10040"/>
    </source>
</evidence>
<evidence type="ECO:0000313" key="7">
    <source>
        <dbReference type="EMBL" id="UOQ87158.1"/>
    </source>
</evidence>
<comment type="pathway">
    <text evidence="5">Glycan metabolism; pectin degradation; 2-dehydro-3-deoxy-D-gluconate from pectin: step 1/5.</text>
</comment>
<sequence length="333" mass="37428">MRYNIAELESQYKQTIDSIVDPEHKATPGRPVYRSIQEAVDGLAESGGCIFIAKGVYREKLIINKASVTLIGECRDQTIVTYDVASGSEKTDGSTYGTFGSASVIVQQPNFTAVNLTFENRFDFMKEYLKKDNDPSKMKNLQAVAFRTADQSDHTKLENCYFKGYQDTLLVDQGAHYFDKCIIEGAIDFIFGAGQAVFEKCEIVSLNLQDSIHNGFVTAASTSIEVPYGYLFDQCRLQRESNQMPDHTVYLGRPWHPGGDPDAIASVLFYQCEIDAHIKEEGWTEMGGFSPLDARLYEYNNQGTGAVINPNRRSISQQEAEKWRQHLSKICVR</sequence>
<dbReference type="InterPro" id="IPR012334">
    <property type="entry name" value="Pectin_lyas_fold"/>
</dbReference>
<protein>
    <recommendedName>
        <fullName evidence="5">Pectinesterase</fullName>
        <ecNumber evidence="5">3.1.1.11</ecNumber>
    </recommendedName>
</protein>
<accession>A0ABY4GRY6</accession>
<dbReference type="Proteomes" id="UP000831537">
    <property type="component" value="Chromosome"/>
</dbReference>
<evidence type="ECO:0000256" key="2">
    <source>
        <dbReference type="ARBA" id="ARBA00022801"/>
    </source>
</evidence>
<evidence type="ECO:0000256" key="3">
    <source>
        <dbReference type="ARBA" id="ARBA00023085"/>
    </source>
</evidence>
<feature type="domain" description="Pectinesterase catalytic" evidence="6">
    <location>
        <begin position="28"/>
        <end position="308"/>
    </location>
</feature>
<dbReference type="InterPro" id="IPR000070">
    <property type="entry name" value="Pectinesterase_cat"/>
</dbReference>